<proteinExistence type="predicted"/>
<dbReference type="Pfam" id="PF01230">
    <property type="entry name" value="HIT"/>
    <property type="match status" value="1"/>
</dbReference>
<dbReference type="InterPro" id="IPR011146">
    <property type="entry name" value="HIT-like"/>
</dbReference>
<dbReference type="EMBL" id="CP025299">
    <property type="protein sequence ID" value="AUG28762.1"/>
    <property type="molecule type" value="Genomic_DNA"/>
</dbReference>
<organism evidence="2 3">
    <name type="scientific">Microbacterium hominis</name>
    <dbReference type="NCBI Taxonomy" id="162426"/>
    <lineage>
        <taxon>Bacteria</taxon>
        <taxon>Bacillati</taxon>
        <taxon>Actinomycetota</taxon>
        <taxon>Actinomycetes</taxon>
        <taxon>Micrococcales</taxon>
        <taxon>Microbacteriaceae</taxon>
        <taxon>Microbacterium</taxon>
    </lineage>
</organism>
<protein>
    <recommendedName>
        <fullName evidence="1">HIT domain-containing protein</fullName>
    </recommendedName>
</protein>
<feature type="domain" description="HIT" evidence="1">
    <location>
        <begin position="32"/>
        <end position="123"/>
    </location>
</feature>
<dbReference type="AlphaFoldDB" id="A0A2K9D7A6"/>
<dbReference type="Gene3D" id="3.30.428.10">
    <property type="entry name" value="HIT-like"/>
    <property type="match status" value="1"/>
</dbReference>
<accession>A0A2K9D7A6</accession>
<dbReference type="InterPro" id="IPR036265">
    <property type="entry name" value="HIT-like_sf"/>
</dbReference>
<dbReference type="GO" id="GO:0003824">
    <property type="term" value="F:catalytic activity"/>
    <property type="evidence" value="ECO:0007669"/>
    <property type="project" value="InterPro"/>
</dbReference>
<evidence type="ECO:0000313" key="3">
    <source>
        <dbReference type="Proteomes" id="UP000233276"/>
    </source>
</evidence>
<evidence type="ECO:0000313" key="2">
    <source>
        <dbReference type="EMBL" id="AUG28762.1"/>
    </source>
</evidence>
<sequence length="144" mass="16407">MIGIENCPFCARISAGDYDGSWLGAVHFEPLNPVTPGHRLFVTRGHEGPLENPYDHEPDALRVRAERGMRPNKARGLDAVLPLFYVWRREERITEPFNLILNAGAEASQTIEHLHMHYLPRRADDDLVLPWTNQGTAEWGRRDG</sequence>
<dbReference type="KEGG" id="mhos:CXR34_04265"/>
<dbReference type="Proteomes" id="UP000233276">
    <property type="component" value="Chromosome"/>
</dbReference>
<evidence type="ECO:0000259" key="1">
    <source>
        <dbReference type="Pfam" id="PF01230"/>
    </source>
</evidence>
<reference evidence="2 3" key="1">
    <citation type="submission" date="2017-12" db="EMBL/GenBank/DDBJ databases">
        <title>Isolation and characterization of estrogens degradatiion strain Microbacterium hominis SJTG1.</title>
        <authorList>
            <person name="Xiong W."/>
            <person name="Yin C."/>
            <person name="Zheng D."/>
            <person name="Liang R."/>
        </authorList>
    </citation>
    <scope>NUCLEOTIDE SEQUENCE [LARGE SCALE GENOMIC DNA]</scope>
    <source>
        <strain evidence="2 3">SJTG1</strain>
    </source>
</reference>
<dbReference type="SUPFAM" id="SSF54197">
    <property type="entry name" value="HIT-like"/>
    <property type="match status" value="1"/>
</dbReference>
<dbReference type="RefSeq" id="WP_101305690.1">
    <property type="nucleotide sequence ID" value="NZ_CP025299.1"/>
</dbReference>
<name>A0A2K9D7A6_9MICO</name>
<gene>
    <name evidence="2" type="ORF">CXR34_04265</name>
</gene>